<accession>A0ABY1S9K9</accession>
<evidence type="ECO:0000313" key="2">
    <source>
        <dbReference type="EMBL" id="SMR94249.1"/>
    </source>
</evidence>
<dbReference type="GeneID" id="31772460"/>
<name>A0ABY1S9K9_CALBS</name>
<keyword evidence="1" id="KW-0812">Transmembrane</keyword>
<reference evidence="2 3" key="1">
    <citation type="submission" date="2017-05" db="EMBL/GenBank/DDBJ databases">
        <authorList>
            <person name="Varghese N."/>
            <person name="Submissions S."/>
        </authorList>
    </citation>
    <scope>NUCLEOTIDE SEQUENCE [LARGE SCALE GENOMIC DNA]</scope>
    <source>
        <strain evidence="2 3">MACB1020</strain>
    </source>
</reference>
<protein>
    <submittedName>
        <fullName evidence="2">ABC-2 type transport system permease protein</fullName>
    </submittedName>
</protein>
<evidence type="ECO:0000256" key="1">
    <source>
        <dbReference type="SAM" id="Phobius"/>
    </source>
</evidence>
<dbReference type="RefSeq" id="WP_015907615.1">
    <property type="nucleotide sequence ID" value="NZ_FUZJ01000001.1"/>
</dbReference>
<evidence type="ECO:0000313" key="3">
    <source>
        <dbReference type="Proteomes" id="UP000196803"/>
    </source>
</evidence>
<organism evidence="2 3">
    <name type="scientific">Caldicellulosiruptor bescii</name>
    <name type="common">Anaerocellum thermophilum</name>
    <dbReference type="NCBI Taxonomy" id="31899"/>
    <lineage>
        <taxon>Bacteria</taxon>
        <taxon>Bacillati</taxon>
        <taxon>Bacillota</taxon>
        <taxon>Bacillota incertae sedis</taxon>
        <taxon>Caldicellulosiruptorales</taxon>
        <taxon>Caldicellulosiruptoraceae</taxon>
        <taxon>Caldicellulosiruptor</taxon>
    </lineage>
</organism>
<dbReference type="EMBL" id="FXXC01000001">
    <property type="protein sequence ID" value="SMR94249.1"/>
    <property type="molecule type" value="Genomic_DNA"/>
</dbReference>
<gene>
    <name evidence="2" type="ORF">SAMN05216240_1984</name>
</gene>
<feature type="transmembrane region" description="Helical" evidence="1">
    <location>
        <begin position="20"/>
        <end position="38"/>
    </location>
</feature>
<keyword evidence="1" id="KW-0472">Membrane</keyword>
<feature type="transmembrane region" description="Helical" evidence="1">
    <location>
        <begin position="138"/>
        <end position="158"/>
    </location>
</feature>
<dbReference type="Proteomes" id="UP000196803">
    <property type="component" value="Unassembled WGS sequence"/>
</dbReference>
<keyword evidence="3" id="KW-1185">Reference proteome</keyword>
<proteinExistence type="predicted"/>
<sequence length="250" mass="29592">MNKIVALATRDFFYTIKSKGFLISVFLAMFYISLWLIYKPKFFVLEDYQYELFRFIQFIFIYLSSMLLGKEFKYRTSTVLFTGVFTRTEIIIEKMLVMLQLSFLLWLISRLLNPLISLRINSTLKLSEIWKMKDLNALVIYLCVAFLICVFALFISVISFNHITTIFSVLTVFGFIQYISLYPIFKIHSKILSGNNLSTAERIFTYFPNYIIGIWSGTWKFEKNELFLMLLYGSIFLVFSIVILNKRDIR</sequence>
<feature type="transmembrane region" description="Helical" evidence="1">
    <location>
        <begin position="50"/>
        <end position="68"/>
    </location>
</feature>
<comment type="caution">
    <text evidence="2">The sequence shown here is derived from an EMBL/GenBank/DDBJ whole genome shotgun (WGS) entry which is preliminary data.</text>
</comment>
<feature type="transmembrane region" description="Helical" evidence="1">
    <location>
        <begin position="96"/>
        <end position="118"/>
    </location>
</feature>
<keyword evidence="1" id="KW-1133">Transmembrane helix</keyword>
<feature type="transmembrane region" description="Helical" evidence="1">
    <location>
        <begin position="226"/>
        <end position="244"/>
    </location>
</feature>
<feature type="transmembrane region" description="Helical" evidence="1">
    <location>
        <begin position="165"/>
        <end position="185"/>
    </location>
</feature>